<feature type="domain" description="DEAD-box RNA helicase Q" evidence="11">
    <location>
        <begin position="77"/>
        <end position="105"/>
    </location>
</feature>
<dbReference type="PROSITE" id="PS51195">
    <property type="entry name" value="Q_MOTIF"/>
    <property type="match status" value="1"/>
</dbReference>
<evidence type="ECO:0000313" key="12">
    <source>
        <dbReference type="EMBL" id="OON22893.1"/>
    </source>
</evidence>
<dbReference type="GO" id="GO:0005524">
    <property type="term" value="F:ATP binding"/>
    <property type="evidence" value="ECO:0007669"/>
    <property type="project" value="UniProtKB-KW"/>
</dbReference>
<feature type="short sequence motif" description="Q motif" evidence="7">
    <location>
        <begin position="77"/>
        <end position="105"/>
    </location>
</feature>
<dbReference type="Proteomes" id="UP000243686">
    <property type="component" value="Unassembled WGS sequence"/>
</dbReference>
<feature type="compositionally biased region" description="Low complexity" evidence="8">
    <location>
        <begin position="794"/>
        <end position="808"/>
    </location>
</feature>
<feature type="compositionally biased region" description="Low complexity" evidence="8">
    <location>
        <begin position="515"/>
        <end position="537"/>
    </location>
</feature>
<feature type="compositionally biased region" description="Basic residues" evidence="8">
    <location>
        <begin position="706"/>
        <end position="731"/>
    </location>
</feature>
<keyword evidence="13" id="KW-1185">Reference proteome</keyword>
<feature type="compositionally biased region" description="Polar residues" evidence="8">
    <location>
        <begin position="1081"/>
        <end position="1093"/>
    </location>
</feature>
<dbReference type="CDD" id="cd17966">
    <property type="entry name" value="DEADc_DDX5_DDX17"/>
    <property type="match status" value="1"/>
</dbReference>
<dbReference type="InterPro" id="IPR027417">
    <property type="entry name" value="P-loop_NTPase"/>
</dbReference>
<protein>
    <recommendedName>
        <fullName evidence="1">RNA helicase</fullName>
        <ecNumber evidence="1">3.6.4.13</ecNumber>
    </recommendedName>
</protein>
<keyword evidence="3" id="KW-0378">Hydrolase</keyword>
<keyword evidence="2" id="KW-0547">Nucleotide-binding</keyword>
<dbReference type="InterPro" id="IPR014014">
    <property type="entry name" value="RNA_helicase_DEAD_Q_motif"/>
</dbReference>
<dbReference type="GO" id="GO:0016787">
    <property type="term" value="F:hydrolase activity"/>
    <property type="evidence" value="ECO:0007669"/>
    <property type="project" value="UniProtKB-KW"/>
</dbReference>
<evidence type="ECO:0000256" key="4">
    <source>
        <dbReference type="ARBA" id="ARBA00022806"/>
    </source>
</evidence>
<evidence type="ECO:0000313" key="13">
    <source>
        <dbReference type="Proteomes" id="UP000243686"/>
    </source>
</evidence>
<dbReference type="EC" id="3.6.4.13" evidence="1"/>
<feature type="compositionally biased region" description="Basic and acidic residues" evidence="8">
    <location>
        <begin position="679"/>
        <end position="691"/>
    </location>
</feature>
<feature type="compositionally biased region" description="Basic and acidic residues" evidence="8">
    <location>
        <begin position="439"/>
        <end position="452"/>
    </location>
</feature>
<dbReference type="Pfam" id="PF00270">
    <property type="entry name" value="DEAD"/>
    <property type="match status" value="1"/>
</dbReference>
<feature type="compositionally biased region" description="Low complexity" evidence="8">
    <location>
        <begin position="974"/>
        <end position="1005"/>
    </location>
</feature>
<dbReference type="PROSITE" id="PS51194">
    <property type="entry name" value="HELICASE_CTER"/>
    <property type="match status" value="1"/>
</dbReference>
<dbReference type="SMART" id="SM00487">
    <property type="entry name" value="DEXDc"/>
    <property type="match status" value="1"/>
</dbReference>
<evidence type="ECO:0000259" key="9">
    <source>
        <dbReference type="PROSITE" id="PS51192"/>
    </source>
</evidence>
<evidence type="ECO:0000256" key="3">
    <source>
        <dbReference type="ARBA" id="ARBA00022801"/>
    </source>
</evidence>
<feature type="compositionally biased region" description="Basic and acidic residues" evidence="8">
    <location>
        <begin position="613"/>
        <end position="623"/>
    </location>
</feature>
<feature type="compositionally biased region" description="Polar residues" evidence="8">
    <location>
        <begin position="747"/>
        <end position="764"/>
    </location>
</feature>
<gene>
    <name evidence="12" type="ORF">X801_01212</name>
</gene>
<dbReference type="InterPro" id="IPR014001">
    <property type="entry name" value="Helicase_ATP-bd"/>
</dbReference>
<dbReference type="InterPro" id="IPR011545">
    <property type="entry name" value="DEAD/DEAH_box_helicase_dom"/>
</dbReference>
<organism evidence="12 13">
    <name type="scientific">Opisthorchis viverrini</name>
    <name type="common">Southeast Asian liver fluke</name>
    <dbReference type="NCBI Taxonomy" id="6198"/>
    <lineage>
        <taxon>Eukaryota</taxon>
        <taxon>Metazoa</taxon>
        <taxon>Spiralia</taxon>
        <taxon>Lophotrochozoa</taxon>
        <taxon>Platyhelminthes</taxon>
        <taxon>Trematoda</taxon>
        <taxon>Digenea</taxon>
        <taxon>Opisthorchiida</taxon>
        <taxon>Opisthorchiata</taxon>
        <taxon>Opisthorchiidae</taxon>
        <taxon>Opisthorchis</taxon>
    </lineage>
</organism>
<feature type="compositionally biased region" description="Polar residues" evidence="8">
    <location>
        <begin position="876"/>
        <end position="891"/>
    </location>
</feature>
<feature type="compositionally biased region" description="Basic and acidic residues" evidence="8">
    <location>
        <begin position="732"/>
        <end position="745"/>
    </location>
</feature>
<keyword evidence="5" id="KW-0067">ATP-binding</keyword>
<dbReference type="PROSITE" id="PS00039">
    <property type="entry name" value="DEAD_ATP_HELICASE"/>
    <property type="match status" value="1"/>
</dbReference>
<dbReference type="GO" id="GO:0003676">
    <property type="term" value="F:nucleic acid binding"/>
    <property type="evidence" value="ECO:0007669"/>
    <property type="project" value="InterPro"/>
</dbReference>
<feature type="compositionally biased region" description="Polar residues" evidence="8">
    <location>
        <begin position="1106"/>
        <end position="1117"/>
    </location>
</feature>
<evidence type="ECO:0000256" key="7">
    <source>
        <dbReference type="PROSITE-ProRule" id="PRU00552"/>
    </source>
</evidence>
<dbReference type="GO" id="GO:0003724">
    <property type="term" value="F:RNA helicase activity"/>
    <property type="evidence" value="ECO:0007669"/>
    <property type="project" value="UniProtKB-EC"/>
</dbReference>
<evidence type="ECO:0000256" key="8">
    <source>
        <dbReference type="SAM" id="MobiDB-lite"/>
    </source>
</evidence>
<dbReference type="EMBL" id="KV891659">
    <property type="protein sequence ID" value="OON22893.1"/>
    <property type="molecule type" value="Genomic_DNA"/>
</dbReference>
<comment type="catalytic activity">
    <reaction evidence="6">
        <text>ATP + H2O = ADP + phosphate + H(+)</text>
        <dbReference type="Rhea" id="RHEA:13065"/>
        <dbReference type="ChEBI" id="CHEBI:15377"/>
        <dbReference type="ChEBI" id="CHEBI:15378"/>
        <dbReference type="ChEBI" id="CHEBI:30616"/>
        <dbReference type="ChEBI" id="CHEBI:43474"/>
        <dbReference type="ChEBI" id="CHEBI:456216"/>
        <dbReference type="EC" id="3.6.4.13"/>
    </reaction>
</comment>
<feature type="compositionally biased region" description="Low complexity" evidence="8">
    <location>
        <begin position="566"/>
        <end position="579"/>
    </location>
</feature>
<feature type="compositionally biased region" description="Low complexity" evidence="8">
    <location>
        <begin position="1216"/>
        <end position="1233"/>
    </location>
</feature>
<keyword evidence="4 12" id="KW-0347">Helicase</keyword>
<evidence type="ECO:0000256" key="6">
    <source>
        <dbReference type="ARBA" id="ARBA00047984"/>
    </source>
</evidence>
<evidence type="ECO:0000259" key="11">
    <source>
        <dbReference type="PROSITE" id="PS51195"/>
    </source>
</evidence>
<feature type="compositionally biased region" description="Polar residues" evidence="8">
    <location>
        <begin position="650"/>
        <end position="662"/>
    </location>
</feature>
<feature type="compositionally biased region" description="Basic and acidic residues" evidence="8">
    <location>
        <begin position="580"/>
        <end position="592"/>
    </location>
</feature>
<feature type="compositionally biased region" description="Basic and acidic residues" evidence="8">
    <location>
        <begin position="1049"/>
        <end position="1060"/>
    </location>
</feature>
<evidence type="ECO:0000256" key="5">
    <source>
        <dbReference type="ARBA" id="ARBA00022840"/>
    </source>
</evidence>
<accession>A0A1S8X8X5</accession>
<dbReference type="Pfam" id="PF00271">
    <property type="entry name" value="Helicase_C"/>
    <property type="match status" value="1"/>
</dbReference>
<dbReference type="CDD" id="cd18787">
    <property type="entry name" value="SF2_C_DEAD"/>
    <property type="match status" value="1"/>
</dbReference>
<feature type="domain" description="Helicase C-terminal" evidence="10">
    <location>
        <begin position="244"/>
        <end position="435"/>
    </location>
</feature>
<feature type="compositionally biased region" description="Low complexity" evidence="8">
    <location>
        <begin position="1157"/>
        <end position="1167"/>
    </location>
</feature>
<evidence type="ECO:0000256" key="2">
    <source>
        <dbReference type="ARBA" id="ARBA00022741"/>
    </source>
</evidence>
<feature type="compositionally biased region" description="Polar residues" evidence="8">
    <location>
        <begin position="624"/>
        <end position="634"/>
    </location>
</feature>
<dbReference type="PROSITE" id="PS51192">
    <property type="entry name" value="HELICASE_ATP_BIND_1"/>
    <property type="match status" value="1"/>
</dbReference>
<dbReference type="PANTHER" id="PTHR47958">
    <property type="entry name" value="ATP-DEPENDENT RNA HELICASE DBP3"/>
    <property type="match status" value="1"/>
</dbReference>
<dbReference type="InterPro" id="IPR001650">
    <property type="entry name" value="Helicase_C-like"/>
</dbReference>
<dbReference type="InterPro" id="IPR000629">
    <property type="entry name" value="RNA-helicase_DEAD-box_CS"/>
</dbReference>
<feature type="region of interest" description="Disordered" evidence="8">
    <location>
        <begin position="439"/>
        <end position="1260"/>
    </location>
</feature>
<feature type="domain" description="Helicase ATP-binding" evidence="9">
    <location>
        <begin position="108"/>
        <end position="283"/>
    </location>
</feature>
<feature type="compositionally biased region" description="Polar residues" evidence="8">
    <location>
        <begin position="941"/>
        <end position="959"/>
    </location>
</feature>
<sequence length="1494" mass="165807">MPFRRRSFSRSPRRRRFTEPGRRLRAVDWGAYSLTRFEKKFYRECSSVRDRSRRDIEEFRAREKVTVLGHNVPRPVFKFSETGFPSYILNVIKKNRWESPTPIQAQGWPVALSGRDLVGIAQTGSGKTASFLLPGLVHAKAQPSLRRGDGPIVLVLVPTRELAQQVEKVVEEFCSYSGFRSASLYGGTSRGGQMDQLARSPEVVIATPGRLLDFLQSKDTNLRRCTYLVLDEADRMLDMGFEPSIRKIISQVRPDRQTLMWSATWPREVKALAEDFLYDYIQINIGSTKLSANHNIQQHVEIVKESEKFHRLLALIKSFGDSRVIVFTETKRRTDTVCRQLLDKGFNALAMHGDKHQRERDRALEHINDIRYIVNYDYPSQTEDYIHRIGRTGRSDKKGTAYTFFTAKHPRLARELIDVLREAKQEVPEELEKLAELSQERKRWPRDKRRDNSGSSRSRSPLSRRRRRSSDSSRGSRSSSRRSSERSRSLSRRRRASSGESDIGSPKDVNRRRSVSSTHTRMSRSSSSPSSRGSSRNRSAERKNGRLNRSDSSTSRGSRKSRERSLSGSVGRSRSASSRSLHEVRPPSPEKKKGSRKSSSVRKSESPTPNTSADEHLSNDHSRSPLTNVSTVNNGKPCETKREATPELPSLTTVTAASSSPRLTEDKESPQLGGLVEYSRSRSPSDAHEEVLPADENNLMNDKSAHSRKSTSATKRKSRKKKRDHKKRRSAEKRESSHRATEHILVESSQREVTPLSDRNSTLPPQIPGDGHRSGSCTPLEKMESPRPAKRSRQSSGRSVSSRKLSPSPDRKPARSSSRGSKNSDRSPPAPTGSRRHFTNLSPDRDSKPLSAGKSRSPARTRTTRHERVKKPRPSANETLGRNTSGSSLDANRTPARRARKDRTPTPLSEDVPRTLPQPSPSPTHSSRSRRDSPAMLIHKTVSQECGRSGSAKSITSARSFARSPSAGQAVALSPARKAAISSSIASEALIRRSSSRSSSRTPSPDHVSAREKSSRSGSRASLSDNRMSRSRSASHRPGSIARNSSSSEDEKPVCVEKPKSSSRSSSSSDAPQSVERRSSPQHSASTSPTKYESVTVLPQDGGRSRSASPTSPSHKLTQVKEQKSVSRKVSPSHRPTRSPLRASPMRRNFRSRDRSSSSPSRSSSRGSHSRRLTSITSPSKGDMTVKDLKSTRSSSRESFPPGRHAVHSPVKPASVRRSLSSSSRRGSSSRPRVLQPSRQKSSRSESRSRGRTASPSPSATLAIVMAAALHHGITERQVLFDHRIEGATGLVAELLRRLAEGRHALLLIHPDHRVDLVRLFEDVIYQHPEEIGLPLTGPLDPLTGASHVRQFEEPIRRLVEAEDLLFQGITAHLFGGSTDPQCVTRTALLIVGLLSRLTAGVVDHRKLDAREKDQSLRDIDGLVQDPVALGTVRLHVTIDAADKAFVQLASAREVGLGQLNAMRRTEEAGVEADTVEVLVGQVTAESVDIVSIS</sequence>
<dbReference type="SUPFAM" id="SSF52540">
    <property type="entry name" value="P-loop containing nucleoside triphosphate hydrolases"/>
    <property type="match status" value="2"/>
</dbReference>
<proteinExistence type="predicted"/>
<feature type="compositionally biased region" description="Basic residues" evidence="8">
    <location>
        <begin position="857"/>
        <end position="873"/>
    </location>
</feature>
<evidence type="ECO:0000256" key="1">
    <source>
        <dbReference type="ARBA" id="ARBA00012552"/>
    </source>
</evidence>
<dbReference type="Gene3D" id="3.40.50.300">
    <property type="entry name" value="P-loop containing nucleotide triphosphate hydrolases"/>
    <property type="match status" value="3"/>
</dbReference>
<evidence type="ECO:0000259" key="10">
    <source>
        <dbReference type="PROSITE" id="PS51194"/>
    </source>
</evidence>
<reference evidence="12 13" key="1">
    <citation type="submission" date="2015-03" db="EMBL/GenBank/DDBJ databases">
        <title>Draft genome of the nematode, Opisthorchis viverrini.</title>
        <authorList>
            <person name="Mitreva M."/>
        </authorList>
    </citation>
    <scope>NUCLEOTIDE SEQUENCE [LARGE SCALE GENOMIC DNA]</scope>
    <source>
        <strain evidence="12">Khon Kaen</strain>
    </source>
</reference>
<dbReference type="FunFam" id="3.40.50.300:FF:000079">
    <property type="entry name" value="probable ATP-dependent RNA helicase DDX17"/>
    <property type="match status" value="1"/>
</dbReference>
<name>A0A1S8X8X5_OPIVI</name>